<feature type="region of interest" description="Disordered" evidence="1">
    <location>
        <begin position="84"/>
        <end position="105"/>
    </location>
</feature>
<dbReference type="STRING" id="1434110.MSHOH_2627"/>
<sequence length="449" mass="52062">MSISIDQQKTIQDFCLSEPRTVNQIAEKLKLLGENAIKSLYNFLKTQKANMLFFIENAGGFVWIRTNPLYFFQKSTRLDTMISKTEKKPECESGDSESKTDSSKTYKKIENLNRASPERLEAILKMNRINKFGFYNKDSKQFEYTTEMKNEIDSLFRDYCTRIKSEKIVLTRSPDGNPVFAQDIYVNYKTRFTDQGRQQENIEGFKRAYWQASHKHMKGVFLTLTAPSCPSKTLWAANTDLLQTWKKFQIFLTKILPDRADWICVREFQQNGRLHFHIMITGINWLATKKLIQYTWVKYGGGPILDIHTIHQDYRGWHWSRSCPLEAAGSEPQDFLESYLEKSMSGSGGSLYWVMGCRNWTCSKSLLPKKEKIHENKPVKPSKNKYFLKGVISALSGFRASRRKDSLSLFSGSLTSSKKRAIEQKAEQKIKKPAQNLSFRRATDLSYQC</sequence>
<evidence type="ECO:0000313" key="3">
    <source>
        <dbReference type="EMBL" id="AKB79110.1"/>
    </source>
</evidence>
<evidence type="ECO:0000259" key="2">
    <source>
        <dbReference type="Pfam" id="PF23343"/>
    </source>
</evidence>
<dbReference type="HOGENOM" id="CLU_616254_0_0_2"/>
<dbReference type="Pfam" id="PF23343">
    <property type="entry name" value="REP_ORF2-G2P"/>
    <property type="match status" value="1"/>
</dbReference>
<organism evidence="3 4">
    <name type="scientific">Methanosarcina horonobensis HB-1 = JCM 15518</name>
    <dbReference type="NCBI Taxonomy" id="1434110"/>
    <lineage>
        <taxon>Archaea</taxon>
        <taxon>Methanobacteriati</taxon>
        <taxon>Methanobacteriota</taxon>
        <taxon>Stenosarchaea group</taxon>
        <taxon>Methanomicrobia</taxon>
        <taxon>Methanosarcinales</taxon>
        <taxon>Methanosarcinaceae</taxon>
        <taxon>Methanosarcina</taxon>
    </lineage>
</organism>
<protein>
    <recommendedName>
        <fullName evidence="2">Replication-associated protein ORF2/G2P domain-containing protein</fullName>
    </recommendedName>
</protein>
<gene>
    <name evidence="3" type="ORF">MSHOH_2627</name>
</gene>
<proteinExistence type="predicted"/>
<evidence type="ECO:0000256" key="1">
    <source>
        <dbReference type="SAM" id="MobiDB-lite"/>
    </source>
</evidence>
<dbReference type="Proteomes" id="UP000033101">
    <property type="component" value="Chromosome"/>
</dbReference>
<name>A0A0E3WTQ6_9EURY</name>
<feature type="domain" description="Replication-associated protein ORF2/G2P" evidence="2">
    <location>
        <begin position="220"/>
        <end position="300"/>
    </location>
</feature>
<accession>A0A0E3WTQ6</accession>
<dbReference type="InterPro" id="IPR056906">
    <property type="entry name" value="ORF2/G2P_dom"/>
</dbReference>
<reference evidence="3 4" key="1">
    <citation type="submission" date="2014-07" db="EMBL/GenBank/DDBJ databases">
        <title>Methanogenic archaea and the global carbon cycle.</title>
        <authorList>
            <person name="Henriksen J.R."/>
            <person name="Luke J."/>
            <person name="Reinhart S."/>
            <person name="Benedict M.N."/>
            <person name="Youngblut N.D."/>
            <person name="Metcalf M.E."/>
            <person name="Whitaker R.J."/>
            <person name="Metcalf W.W."/>
        </authorList>
    </citation>
    <scope>NUCLEOTIDE SEQUENCE [LARGE SCALE GENOMIC DNA]</scope>
    <source>
        <strain evidence="3 4">HB-1</strain>
    </source>
</reference>
<dbReference type="KEGG" id="mhor:MSHOH_2627"/>
<dbReference type="AlphaFoldDB" id="A0A0E3WTQ6"/>
<dbReference type="PATRIC" id="fig|1434110.4.peg.3384"/>
<evidence type="ECO:0000313" key="4">
    <source>
        <dbReference type="Proteomes" id="UP000033101"/>
    </source>
</evidence>
<keyword evidence="4" id="KW-1185">Reference proteome</keyword>
<dbReference type="EMBL" id="CP009516">
    <property type="protein sequence ID" value="AKB79110.1"/>
    <property type="molecule type" value="Genomic_DNA"/>
</dbReference>